<name>A0A927GSM9_9BACL</name>
<organism evidence="1 2">
    <name type="scientific">Paenibacillus sabuli</name>
    <dbReference type="NCBI Taxonomy" id="2772509"/>
    <lineage>
        <taxon>Bacteria</taxon>
        <taxon>Bacillati</taxon>
        <taxon>Bacillota</taxon>
        <taxon>Bacilli</taxon>
        <taxon>Bacillales</taxon>
        <taxon>Paenibacillaceae</taxon>
        <taxon>Paenibacillus</taxon>
    </lineage>
</organism>
<dbReference type="Proteomes" id="UP000621560">
    <property type="component" value="Unassembled WGS sequence"/>
</dbReference>
<protein>
    <submittedName>
        <fullName evidence="1">Uncharacterized protein</fullName>
    </submittedName>
</protein>
<keyword evidence="2" id="KW-1185">Reference proteome</keyword>
<evidence type="ECO:0000313" key="2">
    <source>
        <dbReference type="Proteomes" id="UP000621560"/>
    </source>
</evidence>
<evidence type="ECO:0000313" key="1">
    <source>
        <dbReference type="EMBL" id="MBD2846738.1"/>
    </source>
</evidence>
<comment type="caution">
    <text evidence="1">The sequence shown here is derived from an EMBL/GenBank/DDBJ whole genome shotgun (WGS) entry which is preliminary data.</text>
</comment>
<reference evidence="1" key="1">
    <citation type="submission" date="2020-09" db="EMBL/GenBank/DDBJ databases">
        <title>A novel bacterium of genus Paenibacillus, isolated from South China Sea.</title>
        <authorList>
            <person name="Huang H."/>
            <person name="Mo K."/>
            <person name="Hu Y."/>
        </authorList>
    </citation>
    <scope>NUCLEOTIDE SEQUENCE</scope>
    <source>
        <strain evidence="1">IB182496</strain>
    </source>
</reference>
<sequence length="71" mass="8264">MAYNQQLSTDRDFESAIARQIRIRVFEDDQMVDAGAIVVRFDDTTVVVQSSVSDLAYRARERCAFFEMRPR</sequence>
<dbReference type="EMBL" id="JACXIZ010000027">
    <property type="protein sequence ID" value="MBD2846738.1"/>
    <property type="molecule type" value="Genomic_DNA"/>
</dbReference>
<gene>
    <name evidence="1" type="ORF">IDH44_16195</name>
</gene>
<proteinExistence type="predicted"/>
<accession>A0A927GSM9</accession>
<dbReference type="AlphaFoldDB" id="A0A927GSM9"/>
<dbReference type="RefSeq" id="WP_190919405.1">
    <property type="nucleotide sequence ID" value="NZ_JACXIZ010000027.1"/>
</dbReference>